<evidence type="ECO:0000313" key="1">
    <source>
        <dbReference type="EMBL" id="TKK89109.1"/>
    </source>
</evidence>
<dbReference type="AlphaFoldDB" id="A0A4U3MK53"/>
<gene>
    <name evidence="1" type="ORF">FDA94_11420</name>
</gene>
<comment type="caution">
    <text evidence="1">The sequence shown here is derived from an EMBL/GenBank/DDBJ whole genome shotgun (WGS) entry which is preliminary data.</text>
</comment>
<dbReference type="EMBL" id="SZQA01000008">
    <property type="protein sequence ID" value="TKK89109.1"/>
    <property type="molecule type" value="Genomic_DNA"/>
</dbReference>
<dbReference type="RefSeq" id="WP_137247025.1">
    <property type="nucleotide sequence ID" value="NZ_SZQA01000008.1"/>
</dbReference>
<name>A0A4U3MK53_9ACTN</name>
<proteinExistence type="predicted"/>
<accession>A0A4U3MK53</accession>
<dbReference type="Proteomes" id="UP000308705">
    <property type="component" value="Unassembled WGS sequence"/>
</dbReference>
<organism evidence="1 2">
    <name type="scientific">Herbidospora galbida</name>
    <dbReference type="NCBI Taxonomy" id="2575442"/>
    <lineage>
        <taxon>Bacteria</taxon>
        <taxon>Bacillati</taxon>
        <taxon>Actinomycetota</taxon>
        <taxon>Actinomycetes</taxon>
        <taxon>Streptosporangiales</taxon>
        <taxon>Streptosporangiaceae</taxon>
        <taxon>Herbidospora</taxon>
    </lineage>
</organism>
<keyword evidence="2" id="KW-1185">Reference proteome</keyword>
<evidence type="ECO:0000313" key="2">
    <source>
        <dbReference type="Proteomes" id="UP000308705"/>
    </source>
</evidence>
<reference evidence="1 2" key="1">
    <citation type="submission" date="2019-04" db="EMBL/GenBank/DDBJ databases">
        <title>Herbidospora sp. NEAU-GS14.nov., a novel actinomycete isolated from soil.</title>
        <authorList>
            <person name="Han L."/>
        </authorList>
    </citation>
    <scope>NUCLEOTIDE SEQUENCE [LARGE SCALE GENOMIC DNA]</scope>
    <source>
        <strain evidence="1 2">NEAU-GS14</strain>
    </source>
</reference>
<dbReference type="OrthoDB" id="3537815at2"/>
<sequence>MSARTPLTPEEKLRAEANFVPLVAEHLTTSGRFRIGADTPELVEMFQNAARGAGELLGRPVVSYANGRYMVITFAESAELSDDQAAGRPEVLPGDPL</sequence>
<protein>
    <submittedName>
        <fullName evidence="1">Uncharacterized protein</fullName>
    </submittedName>
</protein>